<proteinExistence type="predicted"/>
<reference evidence="3 4" key="1">
    <citation type="journal article" date="2007" name="Science">
        <title>The Fusarium graminearum genome reveals a link between localized polymorphism and pathogen specialization.</title>
        <authorList>
            <person name="Cuomo C.A."/>
            <person name="Gueldener U."/>
            <person name="Xu J.-R."/>
            <person name="Trail F."/>
            <person name="Turgeon B.G."/>
            <person name="Di Pietro A."/>
            <person name="Walton J.D."/>
            <person name="Ma L.-J."/>
            <person name="Baker S.E."/>
            <person name="Rep M."/>
            <person name="Adam G."/>
            <person name="Antoniw J."/>
            <person name="Baldwin T."/>
            <person name="Calvo S.E."/>
            <person name="Chang Y.-L."/>
            <person name="DeCaprio D."/>
            <person name="Gale L.R."/>
            <person name="Gnerre S."/>
            <person name="Goswami R.S."/>
            <person name="Hammond-Kosack K."/>
            <person name="Harris L.J."/>
            <person name="Hilburn K."/>
            <person name="Kennell J.C."/>
            <person name="Kroken S."/>
            <person name="Magnuson J.K."/>
            <person name="Mannhaupt G."/>
            <person name="Mauceli E.W."/>
            <person name="Mewes H.-W."/>
            <person name="Mitterbauer R."/>
            <person name="Muehlbauer G."/>
            <person name="Muensterkoetter M."/>
            <person name="Nelson D."/>
            <person name="O'Donnell K."/>
            <person name="Ouellet T."/>
            <person name="Qi W."/>
            <person name="Quesneville H."/>
            <person name="Roncero M.I.G."/>
            <person name="Seong K.-Y."/>
            <person name="Tetko I.V."/>
            <person name="Urban M."/>
            <person name="Waalwijk C."/>
            <person name="Ward T.J."/>
            <person name="Yao J."/>
            <person name="Birren B.W."/>
            <person name="Kistler H.C."/>
        </authorList>
    </citation>
    <scope>NUCLEOTIDE SEQUENCE [LARGE SCALE GENOMIC DNA]</scope>
    <source>
        <strain evidence="4">ATCC MYA-4620 / CBS 123657 / FGSC 9075 / NRRL 31084 / PH-1</strain>
        <strain evidence="3">PH-1 / ATCC MYA-4620 / FGSC 9075 / NRRL 31084</strain>
    </source>
</reference>
<feature type="compositionally biased region" description="Basic and acidic residues" evidence="1">
    <location>
        <begin position="16"/>
        <end position="25"/>
    </location>
</feature>
<dbReference type="EMBL" id="HG970335">
    <property type="protein sequence ID" value="CEF83999.1"/>
    <property type="molecule type" value="Genomic_DNA"/>
</dbReference>
<keyword evidence="4" id="KW-1185">Reference proteome</keyword>
<organism evidence="2 4">
    <name type="scientific">Gibberella zeae (strain ATCC MYA-4620 / CBS 123657 / FGSC 9075 / NRRL 31084 / PH-1)</name>
    <name type="common">Wheat head blight fungus</name>
    <name type="synonym">Fusarium graminearum</name>
    <dbReference type="NCBI Taxonomy" id="229533"/>
    <lineage>
        <taxon>Eukaryota</taxon>
        <taxon>Fungi</taxon>
        <taxon>Dikarya</taxon>
        <taxon>Ascomycota</taxon>
        <taxon>Pezizomycotina</taxon>
        <taxon>Sordariomycetes</taxon>
        <taxon>Hypocreomycetidae</taxon>
        <taxon>Hypocreales</taxon>
        <taxon>Nectriaceae</taxon>
        <taxon>Fusarium</taxon>
    </lineage>
</organism>
<name>A0A098DRL4_GIBZE</name>
<accession>A0A098DRL4</accession>
<protein>
    <submittedName>
        <fullName evidence="2">Chromosome 4, complete genome</fullName>
    </submittedName>
</protein>
<feature type="region of interest" description="Disordered" evidence="1">
    <location>
        <begin position="1"/>
        <end position="49"/>
    </location>
</feature>
<dbReference type="Proteomes" id="UP000070720">
    <property type="component" value="Chromosome 4"/>
</dbReference>
<reference evidence="3 4" key="2">
    <citation type="journal article" date="2010" name="Nature">
        <title>Comparative genomics reveals mobile pathogenicity chromosomes in Fusarium.</title>
        <authorList>
            <person name="Ma L.J."/>
            <person name="van der Does H.C."/>
            <person name="Borkovich K.A."/>
            <person name="Coleman J.J."/>
            <person name="Daboussi M.J."/>
            <person name="Di Pietro A."/>
            <person name="Dufresne M."/>
            <person name="Freitag M."/>
            <person name="Grabherr M."/>
            <person name="Henrissat B."/>
            <person name="Houterman P.M."/>
            <person name="Kang S."/>
            <person name="Shim W.B."/>
            <person name="Woloshuk C."/>
            <person name="Xie X."/>
            <person name="Xu J.R."/>
            <person name="Antoniw J."/>
            <person name="Baker S.E."/>
            <person name="Bluhm B.H."/>
            <person name="Breakspear A."/>
            <person name="Brown D.W."/>
            <person name="Butchko R.A."/>
            <person name="Chapman S."/>
            <person name="Coulson R."/>
            <person name="Coutinho P.M."/>
            <person name="Danchin E.G."/>
            <person name="Diener A."/>
            <person name="Gale L.R."/>
            <person name="Gardiner D.M."/>
            <person name="Goff S."/>
            <person name="Hammond-Kosack K.E."/>
            <person name="Hilburn K."/>
            <person name="Hua-Van A."/>
            <person name="Jonkers W."/>
            <person name="Kazan K."/>
            <person name="Kodira C.D."/>
            <person name="Koehrsen M."/>
            <person name="Kumar L."/>
            <person name="Lee Y.H."/>
            <person name="Li L."/>
            <person name="Manners J.M."/>
            <person name="Miranda-Saavedra D."/>
            <person name="Mukherjee M."/>
            <person name="Park G."/>
            <person name="Park J."/>
            <person name="Park S.Y."/>
            <person name="Proctor R.H."/>
            <person name="Regev A."/>
            <person name="Ruiz-Roldan M.C."/>
            <person name="Sain D."/>
            <person name="Sakthikumar S."/>
            <person name="Sykes S."/>
            <person name="Schwartz D.C."/>
            <person name="Turgeon B.G."/>
            <person name="Wapinski I."/>
            <person name="Yoder O."/>
            <person name="Young S."/>
            <person name="Zeng Q."/>
            <person name="Zhou S."/>
            <person name="Galagan J."/>
            <person name="Cuomo C.A."/>
            <person name="Kistler H.C."/>
            <person name="Rep M."/>
        </authorList>
    </citation>
    <scope>GENOME REANNOTATION</scope>
    <source>
        <strain evidence="4">ATCC MYA-4620 / CBS 123657 / FGSC 9075 / NRRL 31084 / PH-1</strain>
        <strain evidence="3">PH-1 / ATCC MYA-4620 / FGSC 9075 / NRRL 31084</strain>
    </source>
</reference>
<dbReference type="AlphaFoldDB" id="A0A098DRL4"/>
<sequence length="118" mass="12766">MANGEGGNVEIGSKITFEDNPEKRTAPQRFSHAGEAQHPRNGGSTVKRESLDIVGRAYPNSIGTRVARTASKELGPRIFADIKLATAGAFEAPEILEGCGMIEMHNVSRQGQTWWETA</sequence>
<evidence type="ECO:0000256" key="1">
    <source>
        <dbReference type="SAM" id="MobiDB-lite"/>
    </source>
</evidence>
<evidence type="ECO:0000313" key="2">
    <source>
        <dbReference type="EMBL" id="CEF83999.1"/>
    </source>
</evidence>
<gene>
    <name evidence="2" type="ORF">FGRAMPH1_01T27917</name>
</gene>
<accession>A0A0E0SC36</accession>
<evidence type="ECO:0000313" key="4">
    <source>
        <dbReference type="Proteomes" id="UP000070720"/>
    </source>
</evidence>
<dbReference type="EnsemblFungi" id="CEF83999">
    <property type="protein sequence ID" value="CEF83999"/>
    <property type="gene ID" value="FGRRES_15538"/>
</dbReference>
<evidence type="ECO:0000313" key="3">
    <source>
        <dbReference type="EnsemblFungi" id="CEF83999"/>
    </source>
</evidence>
<dbReference type="VEuPathDB" id="FungiDB:FGRAMPH1_01G27917"/>
<reference evidence="2 4" key="3">
    <citation type="journal article" date="2015" name="BMC Genomics">
        <title>The completed genome sequence of the pathogenic ascomycete fungus Fusarium graminearum.</title>
        <authorList>
            <person name="King R."/>
            <person name="Urban M."/>
            <person name="Hammond-Kosack M.C."/>
            <person name="Hassani-Pak K."/>
            <person name="Hammond-Kosack K.E."/>
        </authorList>
    </citation>
    <scope>NUCLEOTIDE SEQUENCE [LARGE SCALE GENOMIC DNA]</scope>
    <source>
        <strain evidence="4">ATCC MYA-4620 / CBS 123657 / FGSC 9075 / NRRL 31084 / PH-1</strain>
        <strain evidence="2">PH-1</strain>
    </source>
</reference>
<reference evidence="3" key="4">
    <citation type="submission" date="2017-01" db="UniProtKB">
        <authorList>
            <consortium name="EnsemblFungi"/>
        </authorList>
    </citation>
    <scope>IDENTIFICATION</scope>
    <source>
        <strain evidence="3">PH-1 / ATCC MYA-4620 / FGSC 9075 / NRRL 31084</strain>
    </source>
</reference>
<dbReference type="InParanoid" id="A0A098DRL4"/>